<name>A0A3A4JY58_9NOCA</name>
<organism evidence="1 2">
    <name type="scientific">Nocardia panacis</name>
    <dbReference type="NCBI Taxonomy" id="2340916"/>
    <lineage>
        <taxon>Bacteria</taxon>
        <taxon>Bacillati</taxon>
        <taxon>Actinomycetota</taxon>
        <taxon>Actinomycetes</taxon>
        <taxon>Mycobacteriales</taxon>
        <taxon>Nocardiaceae</taxon>
        <taxon>Nocardia</taxon>
    </lineage>
</organism>
<comment type="caution">
    <text evidence="1">The sequence shown here is derived from an EMBL/GenBank/DDBJ whole genome shotgun (WGS) entry which is preliminary data.</text>
</comment>
<sequence>MVGVLSDIRDDLGTRATDFRFAAEIMGRRAVDGQQIRQRVHHVACLVDIVLVELDRTAAPLAVTACLTL</sequence>
<accession>A0A3A4JY58</accession>
<evidence type="ECO:0000313" key="2">
    <source>
        <dbReference type="Proteomes" id="UP000266677"/>
    </source>
</evidence>
<keyword evidence="2" id="KW-1185">Reference proteome</keyword>
<dbReference type="AlphaFoldDB" id="A0A3A4JY58"/>
<evidence type="ECO:0000313" key="1">
    <source>
        <dbReference type="EMBL" id="RJO72093.1"/>
    </source>
</evidence>
<dbReference type="Proteomes" id="UP000266677">
    <property type="component" value="Unassembled WGS sequence"/>
</dbReference>
<dbReference type="EMBL" id="QZFU01000029">
    <property type="protein sequence ID" value="RJO72093.1"/>
    <property type="molecule type" value="Genomic_DNA"/>
</dbReference>
<protein>
    <submittedName>
        <fullName evidence="1">Uncharacterized protein</fullName>
    </submittedName>
</protein>
<proteinExistence type="predicted"/>
<gene>
    <name evidence="1" type="ORF">D5S18_23225</name>
</gene>
<reference evidence="1 2" key="1">
    <citation type="submission" date="2018-09" db="EMBL/GenBank/DDBJ databases">
        <title>YIM PH21274 draft genome.</title>
        <authorList>
            <person name="Miao C."/>
        </authorList>
    </citation>
    <scope>NUCLEOTIDE SEQUENCE [LARGE SCALE GENOMIC DNA]</scope>
    <source>
        <strain evidence="1 2">YIM PH 21724</strain>
    </source>
</reference>